<feature type="compositionally biased region" description="Low complexity" evidence="1">
    <location>
        <begin position="348"/>
        <end position="364"/>
    </location>
</feature>
<feature type="compositionally biased region" description="Basic and acidic residues" evidence="1">
    <location>
        <begin position="196"/>
        <end position="205"/>
    </location>
</feature>
<keyword evidence="2" id="KW-1133">Transmembrane helix</keyword>
<proteinExistence type="predicted"/>
<feature type="transmembrane region" description="Helical" evidence="2">
    <location>
        <begin position="141"/>
        <end position="166"/>
    </location>
</feature>
<evidence type="ECO:0000256" key="2">
    <source>
        <dbReference type="SAM" id="Phobius"/>
    </source>
</evidence>
<comment type="caution">
    <text evidence="3">The sequence shown here is derived from an EMBL/GenBank/DDBJ whole genome shotgun (WGS) entry which is preliminary data.</text>
</comment>
<evidence type="ECO:0000313" key="4">
    <source>
        <dbReference type="Proteomes" id="UP001595075"/>
    </source>
</evidence>
<keyword evidence="2" id="KW-0472">Membrane</keyword>
<sequence length="584" mass="64323">MSSFPDLNTALPASFVTPSRTSRILRPGIVLLNLVVLGAVSVVGLGIAGAVLASGAERTRSTNAAQALALIASLLSIIYVLVHGFAAKYNDPVGMIRPPELKLHATCFILARLVLIFWFVEFVTACAVVSKPDNCLSGRKACSLQIADVISSIVGFMVTGIILTALESCKYPFELPLILLTHKIKFRQSPSEDDVLDRSVSRESSFDIGTSGGEKPKKPFAQKSRTETEPLPQTPSDISEAPERPLTPLLSILPRNRLGSKSWGEEWVHLRKHSGLKQKSISSTDSAVSQIGMEKKSISTFDSAVSLSYETSSGASEYMSMSDRSSHVSMPRRAITRRPVRQRAGSRTITPSSSISNLSRRSPLSSVRSADYPHILVRPELRYCPPIIPSPHSWHSSRTSSNSQVVRVADPRSLHRQPSFSTSENFVIRGPRKNLPPLPRSRPPLSTRRSNQNVRGSSVSSRPSFDYEEKIDEHLRKIEVEYVMRSQSKRNEYPSPYLRRQPGNLERLSPPRGPIDLKSRYQEKTPGPLPPLPPTKPVAIFRPRTAHPTGATKDYSGSPPPFRRLSLGDISSGLGNLEWFGENV</sequence>
<feature type="compositionally biased region" description="Pro residues" evidence="1">
    <location>
        <begin position="527"/>
        <end position="536"/>
    </location>
</feature>
<feature type="region of interest" description="Disordered" evidence="1">
    <location>
        <begin position="321"/>
        <end position="364"/>
    </location>
</feature>
<evidence type="ECO:0000256" key="1">
    <source>
        <dbReference type="SAM" id="MobiDB-lite"/>
    </source>
</evidence>
<feature type="region of interest" description="Disordered" evidence="1">
    <location>
        <begin position="392"/>
        <end position="465"/>
    </location>
</feature>
<feature type="transmembrane region" description="Helical" evidence="2">
    <location>
        <begin position="29"/>
        <end position="55"/>
    </location>
</feature>
<organism evidence="3 4">
    <name type="scientific">Oculimacula yallundae</name>
    <dbReference type="NCBI Taxonomy" id="86028"/>
    <lineage>
        <taxon>Eukaryota</taxon>
        <taxon>Fungi</taxon>
        <taxon>Dikarya</taxon>
        <taxon>Ascomycota</taxon>
        <taxon>Pezizomycotina</taxon>
        <taxon>Leotiomycetes</taxon>
        <taxon>Helotiales</taxon>
        <taxon>Ploettnerulaceae</taxon>
        <taxon>Oculimacula</taxon>
    </lineage>
</organism>
<gene>
    <name evidence="3" type="ORF">VTL71DRAFT_5967</name>
</gene>
<feature type="transmembrane region" description="Helical" evidence="2">
    <location>
        <begin position="109"/>
        <end position="129"/>
    </location>
</feature>
<feature type="region of interest" description="Disordered" evidence="1">
    <location>
        <begin position="492"/>
        <end position="537"/>
    </location>
</feature>
<keyword evidence="2" id="KW-0812">Transmembrane</keyword>
<dbReference type="Proteomes" id="UP001595075">
    <property type="component" value="Unassembled WGS sequence"/>
</dbReference>
<feature type="compositionally biased region" description="Polar residues" evidence="1">
    <location>
        <begin position="451"/>
        <end position="463"/>
    </location>
</feature>
<feature type="transmembrane region" description="Helical" evidence="2">
    <location>
        <begin position="67"/>
        <end position="89"/>
    </location>
</feature>
<accession>A0ABR4BYZ9</accession>
<evidence type="ECO:0000313" key="3">
    <source>
        <dbReference type="EMBL" id="KAL2062895.1"/>
    </source>
</evidence>
<keyword evidence="4" id="KW-1185">Reference proteome</keyword>
<feature type="compositionally biased region" description="Polar residues" evidence="1">
    <location>
        <begin position="416"/>
        <end position="425"/>
    </location>
</feature>
<name>A0ABR4BYZ9_9HELO</name>
<protein>
    <submittedName>
        <fullName evidence="3">Uncharacterized protein</fullName>
    </submittedName>
</protein>
<feature type="region of interest" description="Disordered" evidence="1">
    <location>
        <begin position="196"/>
        <end position="246"/>
    </location>
</feature>
<dbReference type="EMBL" id="JAZHXI010000016">
    <property type="protein sequence ID" value="KAL2062895.1"/>
    <property type="molecule type" value="Genomic_DNA"/>
</dbReference>
<reference evidence="3 4" key="1">
    <citation type="journal article" date="2024" name="Commun. Biol.">
        <title>Comparative genomic analysis of thermophilic fungi reveals convergent evolutionary adaptations and gene losses.</title>
        <authorList>
            <person name="Steindorff A.S."/>
            <person name="Aguilar-Pontes M.V."/>
            <person name="Robinson A.J."/>
            <person name="Andreopoulos B."/>
            <person name="LaButti K."/>
            <person name="Kuo A."/>
            <person name="Mondo S."/>
            <person name="Riley R."/>
            <person name="Otillar R."/>
            <person name="Haridas S."/>
            <person name="Lipzen A."/>
            <person name="Grimwood J."/>
            <person name="Schmutz J."/>
            <person name="Clum A."/>
            <person name="Reid I.D."/>
            <person name="Moisan M.C."/>
            <person name="Butler G."/>
            <person name="Nguyen T.T.M."/>
            <person name="Dewar K."/>
            <person name="Conant G."/>
            <person name="Drula E."/>
            <person name="Henrissat B."/>
            <person name="Hansel C."/>
            <person name="Singer S."/>
            <person name="Hutchinson M.I."/>
            <person name="de Vries R.P."/>
            <person name="Natvig D.O."/>
            <person name="Powell A.J."/>
            <person name="Tsang A."/>
            <person name="Grigoriev I.V."/>
        </authorList>
    </citation>
    <scope>NUCLEOTIDE SEQUENCE [LARGE SCALE GENOMIC DNA]</scope>
    <source>
        <strain evidence="3 4">CBS 494.80</strain>
    </source>
</reference>
<feature type="compositionally biased region" description="Low complexity" evidence="1">
    <location>
        <begin position="392"/>
        <end position="403"/>
    </location>
</feature>